<comment type="caution">
    <text evidence="3">The sequence shown here is derived from an EMBL/GenBank/DDBJ whole genome shotgun (WGS) entry which is preliminary data.</text>
</comment>
<proteinExistence type="inferred from homology"/>
<dbReference type="InterPro" id="IPR045851">
    <property type="entry name" value="AMP-bd_C_sf"/>
</dbReference>
<dbReference type="PANTHER" id="PTHR43201:SF8">
    <property type="entry name" value="ACYL-COA SYNTHETASE FAMILY MEMBER 3"/>
    <property type="match status" value="1"/>
</dbReference>
<reference evidence="3" key="1">
    <citation type="submission" date="2020-08" db="EMBL/GenBank/DDBJ databases">
        <title>Plant Genome Project.</title>
        <authorList>
            <person name="Zhang R.-G."/>
        </authorList>
    </citation>
    <scope>NUCLEOTIDE SEQUENCE</scope>
    <source>
        <strain evidence="3">WSP0</strain>
        <tissue evidence="3">Leaf</tissue>
    </source>
</reference>
<dbReference type="Pfam" id="PF13193">
    <property type="entry name" value="AMP-binding_C"/>
    <property type="match status" value="1"/>
</dbReference>
<evidence type="ECO:0000313" key="3">
    <source>
        <dbReference type="EMBL" id="KAG5537726.1"/>
    </source>
</evidence>
<organism evidence="3 4">
    <name type="scientific">Rhododendron griersonianum</name>
    <dbReference type="NCBI Taxonomy" id="479676"/>
    <lineage>
        <taxon>Eukaryota</taxon>
        <taxon>Viridiplantae</taxon>
        <taxon>Streptophyta</taxon>
        <taxon>Embryophyta</taxon>
        <taxon>Tracheophyta</taxon>
        <taxon>Spermatophyta</taxon>
        <taxon>Magnoliopsida</taxon>
        <taxon>eudicotyledons</taxon>
        <taxon>Gunneridae</taxon>
        <taxon>Pentapetalae</taxon>
        <taxon>asterids</taxon>
        <taxon>Ericales</taxon>
        <taxon>Ericaceae</taxon>
        <taxon>Ericoideae</taxon>
        <taxon>Rhodoreae</taxon>
        <taxon>Rhododendron</taxon>
    </lineage>
</organism>
<gene>
    <name evidence="3" type="ORF">RHGRI_024996</name>
</gene>
<dbReference type="InterPro" id="IPR025110">
    <property type="entry name" value="AMP-bd_C"/>
</dbReference>
<evidence type="ECO:0000259" key="2">
    <source>
        <dbReference type="Pfam" id="PF13193"/>
    </source>
</evidence>
<dbReference type="AlphaFoldDB" id="A0AAV6J971"/>
<dbReference type="GO" id="GO:0031956">
    <property type="term" value="F:medium-chain fatty acid-CoA ligase activity"/>
    <property type="evidence" value="ECO:0007669"/>
    <property type="project" value="TreeGrafter"/>
</dbReference>
<comment type="similarity">
    <text evidence="1">Belongs to the ATP-dependent AMP-binding enzyme family.</text>
</comment>
<dbReference type="Gene3D" id="3.30.300.30">
    <property type="match status" value="1"/>
</dbReference>
<evidence type="ECO:0000256" key="1">
    <source>
        <dbReference type="ARBA" id="ARBA00006432"/>
    </source>
</evidence>
<name>A0AAV6J971_9ERIC</name>
<dbReference type="PANTHER" id="PTHR43201">
    <property type="entry name" value="ACYL-COA SYNTHETASE"/>
    <property type="match status" value="1"/>
</dbReference>
<dbReference type="Gene3D" id="3.40.50.12780">
    <property type="entry name" value="N-terminal domain of ligase-like"/>
    <property type="match status" value="1"/>
</dbReference>
<dbReference type="InterPro" id="IPR042099">
    <property type="entry name" value="ANL_N_sf"/>
</dbReference>
<dbReference type="GO" id="GO:0006631">
    <property type="term" value="P:fatty acid metabolic process"/>
    <property type="evidence" value="ECO:0007669"/>
    <property type="project" value="TreeGrafter"/>
</dbReference>
<sequence length="229" mass="25540">MSNISWFVQAKILPEDASGDDTTGVGELCIKSPSLFKEYWKLPEVTKESFIDGGFFKTGDAVKVDDDGYYVILGRTSADIMKVGGYKLSALEIESVLLEHPAVSECCVLGLPDKTYGEAVSAIIVPEAELKKNRAEELKPAIGLEELCTWAKERLAPYKVKPLLHHVETFANVSERCQKEGKEKKMTSILVQLFQHHLPTRLFLWETLPRNAMGKVNKKELKKNLAAEG</sequence>
<dbReference type="EMBL" id="JACTNZ010000008">
    <property type="protein sequence ID" value="KAG5537726.1"/>
    <property type="molecule type" value="Genomic_DNA"/>
</dbReference>
<evidence type="ECO:0000313" key="4">
    <source>
        <dbReference type="Proteomes" id="UP000823749"/>
    </source>
</evidence>
<accession>A0AAV6J971</accession>
<feature type="domain" description="AMP-binding enzyme C-terminal" evidence="2">
    <location>
        <begin position="92"/>
        <end position="160"/>
    </location>
</feature>
<protein>
    <recommendedName>
        <fullName evidence="2">AMP-binding enzyme C-terminal domain-containing protein</fullName>
    </recommendedName>
</protein>
<dbReference type="SUPFAM" id="SSF56801">
    <property type="entry name" value="Acetyl-CoA synthetase-like"/>
    <property type="match status" value="1"/>
</dbReference>
<dbReference type="Proteomes" id="UP000823749">
    <property type="component" value="Chromosome 8"/>
</dbReference>
<keyword evidence="4" id="KW-1185">Reference proteome</keyword>